<dbReference type="Proteomes" id="UP000729701">
    <property type="component" value="Unassembled WGS sequence"/>
</dbReference>
<comment type="caution">
    <text evidence="3">The sequence shown here is derived from an EMBL/GenBank/DDBJ whole genome shotgun (WGS) entry which is preliminary data.</text>
</comment>
<organism evidence="3 4">
    <name type="scientific">Cyanomargarita calcarea GSE-NOS-MK-12-04C</name>
    <dbReference type="NCBI Taxonomy" id="2839659"/>
    <lineage>
        <taxon>Bacteria</taxon>
        <taxon>Bacillati</taxon>
        <taxon>Cyanobacteriota</taxon>
        <taxon>Cyanophyceae</taxon>
        <taxon>Nostocales</taxon>
        <taxon>Cyanomargaritaceae</taxon>
        <taxon>Cyanomargarita</taxon>
    </lineage>
</organism>
<evidence type="ECO:0000313" key="4">
    <source>
        <dbReference type="Proteomes" id="UP000729701"/>
    </source>
</evidence>
<dbReference type="InterPro" id="IPR007111">
    <property type="entry name" value="NACHT_NTPase"/>
</dbReference>
<keyword evidence="1" id="KW-0812">Transmembrane</keyword>
<keyword evidence="1" id="KW-1133">Transmembrane helix</keyword>
<feature type="domain" description="NACHT" evidence="2">
    <location>
        <begin position="178"/>
        <end position="265"/>
    </location>
</feature>
<name>A0A951QMZ6_9CYAN</name>
<proteinExistence type="predicted"/>
<dbReference type="Pfam" id="PF05729">
    <property type="entry name" value="NACHT"/>
    <property type="match status" value="1"/>
</dbReference>
<keyword evidence="1" id="KW-0472">Membrane</keyword>
<feature type="transmembrane region" description="Helical" evidence="1">
    <location>
        <begin position="617"/>
        <end position="642"/>
    </location>
</feature>
<evidence type="ECO:0000256" key="1">
    <source>
        <dbReference type="SAM" id="Phobius"/>
    </source>
</evidence>
<feature type="transmembrane region" description="Helical" evidence="1">
    <location>
        <begin position="528"/>
        <end position="545"/>
    </location>
</feature>
<evidence type="ECO:0000313" key="3">
    <source>
        <dbReference type="EMBL" id="MBW4668733.1"/>
    </source>
</evidence>
<dbReference type="PROSITE" id="PS50837">
    <property type="entry name" value="NACHT"/>
    <property type="match status" value="1"/>
</dbReference>
<dbReference type="Gene3D" id="3.40.50.300">
    <property type="entry name" value="P-loop containing nucleotide triphosphate hydrolases"/>
    <property type="match status" value="1"/>
</dbReference>
<reference evidence="3" key="1">
    <citation type="submission" date="2021-05" db="EMBL/GenBank/DDBJ databases">
        <authorList>
            <person name="Pietrasiak N."/>
            <person name="Ward R."/>
            <person name="Stajich J.E."/>
            <person name="Kurbessoian T."/>
        </authorList>
    </citation>
    <scope>NUCLEOTIDE SEQUENCE</scope>
    <source>
        <strain evidence="3">GSE-NOS-MK-12-04C</strain>
    </source>
</reference>
<feature type="transmembrane region" description="Helical" evidence="1">
    <location>
        <begin position="576"/>
        <end position="596"/>
    </location>
</feature>
<evidence type="ECO:0000259" key="2">
    <source>
        <dbReference type="PROSITE" id="PS50837"/>
    </source>
</evidence>
<feature type="transmembrane region" description="Helical" evidence="1">
    <location>
        <begin position="454"/>
        <end position="477"/>
    </location>
</feature>
<feature type="transmembrane region" description="Helical" evidence="1">
    <location>
        <begin position="48"/>
        <end position="65"/>
    </location>
</feature>
<feature type="transmembrane region" description="Helical" evidence="1">
    <location>
        <begin position="654"/>
        <end position="677"/>
    </location>
</feature>
<dbReference type="SUPFAM" id="SSF52540">
    <property type="entry name" value="P-loop containing nucleoside triphosphate hydrolases"/>
    <property type="match status" value="1"/>
</dbReference>
<accession>A0A951QMZ6</accession>
<protein>
    <submittedName>
        <fullName evidence="3">NACHT domain-containing protein</fullName>
    </submittedName>
</protein>
<dbReference type="AlphaFoldDB" id="A0A951QMZ6"/>
<sequence>MRKKSSHLKTLISIGCVIVLTNIFAGLILYVALVDRKESLIISPNRESIFASIVIIFGAIAYLSWRIFRNQPNLNGAFKLDNSQLSHQGLQESRYQLYKVVRDELENKLYQKIPKQGLMQLEINETDTLSLLSNPDRLSLIKNKFSHTNCFWVSPAQDNNLFPRLDTKIYNIFHRKQRKLLILGDAGSGKTIMLQKLAQILLNRFTPDNEEPIPVIFELTYWNPHQSIQDWLVQELKSRYNLQKDIAEYWLNTRQILPILDNLDEQTKSQKECRIAINNFLNQKDDAPLVVCCRLKEYSKIDTRIQLNVIELKPLPLKEIKSYLILARKEDLWKQIKNNSDFKKYALFPLYVKLISDMNEPLSIVKKPDLISQDAYKKYYCDCLLNKYIQHQLASSKVKESDCSVLDNQLKKENTEKWLIWLAKTLEEHRIKDFLIERIQPNWLKYEPHLLRRYLIAFGITSGLIYGLISAAIISLFNKEDSISPAIVSGIISALISVLIHGEVDEIILFEEFQISWDEIVAFWKNPVQLFLCALIPIIISQILLQCFISNIPSDIVNILACSGVIPIILRNDWQLIGQLTVIIPIFTTILITVVFSGRKTEIKNIEIPNQGLRDSFGSAVIFMIIATTVVFSLHLIISHYFQENFVLRHSRVLGLSIGILFGLLCGGFATIQHYILRLILCWSGFAPWDYPKFLAYVVERGLILKRGGRYRFVHQLIRERFVQM</sequence>
<dbReference type="InterPro" id="IPR027417">
    <property type="entry name" value="P-loop_NTPase"/>
</dbReference>
<dbReference type="EMBL" id="JAHHGZ010000015">
    <property type="protein sequence ID" value="MBW4668733.1"/>
    <property type="molecule type" value="Genomic_DNA"/>
</dbReference>
<feature type="transmembrane region" description="Helical" evidence="1">
    <location>
        <begin position="12"/>
        <end position="33"/>
    </location>
</feature>
<reference evidence="3" key="2">
    <citation type="journal article" date="2022" name="Microbiol. Resour. Announc.">
        <title>Metagenome Sequencing to Explore Phylogenomics of Terrestrial Cyanobacteria.</title>
        <authorList>
            <person name="Ward R.D."/>
            <person name="Stajich J.E."/>
            <person name="Johansen J.R."/>
            <person name="Huntemann M."/>
            <person name="Clum A."/>
            <person name="Foster B."/>
            <person name="Foster B."/>
            <person name="Roux S."/>
            <person name="Palaniappan K."/>
            <person name="Varghese N."/>
            <person name="Mukherjee S."/>
            <person name="Reddy T.B.K."/>
            <person name="Daum C."/>
            <person name="Copeland A."/>
            <person name="Chen I.A."/>
            <person name="Ivanova N.N."/>
            <person name="Kyrpides N.C."/>
            <person name="Shapiro N."/>
            <person name="Eloe-Fadrosh E.A."/>
            <person name="Pietrasiak N."/>
        </authorList>
    </citation>
    <scope>NUCLEOTIDE SEQUENCE</scope>
    <source>
        <strain evidence="3">GSE-NOS-MK-12-04C</strain>
    </source>
</reference>
<gene>
    <name evidence="3" type="ORF">KME60_15220</name>
</gene>